<evidence type="ECO:0000313" key="2">
    <source>
        <dbReference type="Proteomes" id="UP000193244"/>
    </source>
</evidence>
<dbReference type="AlphaFoldDB" id="A0A1X7L0D9"/>
<sequence length="247" mass="26945">MSYFIPSLTAVIERRLLINYALDPEVAVGMLPPGFRPHLVDGSAVAGVCLIRLGDMRAPWMPRALGWGAENAAHRIAVEWDDDEGTQRGVYIPVRHSASWLPVAVGGRLFPGVHRHARFSGSETANRIRVELAASDVRVSADVAVVSEWRSRLFATVDDASEFFRAGSTGWSPRRDSGEFDGLTLETEKWKVEPGRLLNVESSFFDALPSGSARLDSVLVMRDVPIAWGVPSRGLRQAQGTNAVPVG</sequence>
<dbReference type="InterPro" id="IPR018644">
    <property type="entry name" value="DUF2071"/>
</dbReference>
<dbReference type="RefSeq" id="WP_085487832.1">
    <property type="nucleotide sequence ID" value="NZ_FXAY01000006.1"/>
</dbReference>
<dbReference type="EMBL" id="FXAY01000006">
    <property type="protein sequence ID" value="SMG47281.1"/>
    <property type="molecule type" value="Genomic_DNA"/>
</dbReference>
<dbReference type="Proteomes" id="UP000193244">
    <property type="component" value="Unassembled WGS sequence"/>
</dbReference>
<proteinExistence type="predicted"/>
<evidence type="ECO:0000313" key="1">
    <source>
        <dbReference type="EMBL" id="SMG47281.1"/>
    </source>
</evidence>
<keyword evidence="2" id="KW-1185">Reference proteome</keyword>
<dbReference type="STRING" id="150121.SAMN06296010_3178"/>
<dbReference type="Pfam" id="PF09844">
    <property type="entry name" value="DUF2071"/>
    <property type="match status" value="1"/>
</dbReference>
<gene>
    <name evidence="1" type="ORF">SAMN06296010_3178</name>
</gene>
<protein>
    <submittedName>
        <fullName evidence="1">Uncharacterized conserved protein (COG2071)</fullName>
    </submittedName>
</protein>
<organism evidence="1 2">
    <name type="scientific">Agreia pratensis</name>
    <dbReference type="NCBI Taxonomy" id="150121"/>
    <lineage>
        <taxon>Bacteria</taxon>
        <taxon>Bacillati</taxon>
        <taxon>Actinomycetota</taxon>
        <taxon>Actinomycetes</taxon>
        <taxon>Micrococcales</taxon>
        <taxon>Microbacteriaceae</taxon>
        <taxon>Agreia</taxon>
    </lineage>
</organism>
<name>A0A1X7L0D9_9MICO</name>
<accession>A0A1X7L0D9</accession>
<reference evidence="2" key="1">
    <citation type="submission" date="2017-04" db="EMBL/GenBank/DDBJ databases">
        <authorList>
            <person name="Varghese N."/>
            <person name="Submissions S."/>
        </authorList>
    </citation>
    <scope>NUCLEOTIDE SEQUENCE [LARGE SCALE GENOMIC DNA]</scope>
    <source>
        <strain evidence="2">VKM Ac-2510</strain>
    </source>
</reference>
<dbReference type="OrthoDB" id="5492672at2"/>